<proteinExistence type="predicted"/>
<reference evidence="1 2" key="1">
    <citation type="submission" date="2020-08" db="EMBL/GenBank/DDBJ databases">
        <title>Whole genome shotgun sequence of Actinoplanes ianthinogenes NBRC 13996.</title>
        <authorList>
            <person name="Komaki H."/>
            <person name="Tamura T."/>
        </authorList>
    </citation>
    <scope>NUCLEOTIDE SEQUENCE [LARGE SCALE GENOMIC DNA]</scope>
    <source>
        <strain evidence="1 2">NBRC 13996</strain>
    </source>
</reference>
<gene>
    <name evidence="1" type="ORF">Aiant_67600</name>
</gene>
<organism evidence="1 2">
    <name type="scientific">Actinoplanes ianthinogenes</name>
    <dbReference type="NCBI Taxonomy" id="122358"/>
    <lineage>
        <taxon>Bacteria</taxon>
        <taxon>Bacillati</taxon>
        <taxon>Actinomycetota</taxon>
        <taxon>Actinomycetes</taxon>
        <taxon>Micromonosporales</taxon>
        <taxon>Micromonosporaceae</taxon>
        <taxon>Actinoplanes</taxon>
    </lineage>
</organism>
<evidence type="ECO:0000313" key="2">
    <source>
        <dbReference type="Proteomes" id="UP000676967"/>
    </source>
</evidence>
<keyword evidence="2" id="KW-1185">Reference proteome</keyword>
<evidence type="ECO:0000313" key="1">
    <source>
        <dbReference type="EMBL" id="BCJ46103.1"/>
    </source>
</evidence>
<sequence>MSWPFDARFTVSAADLAATSSDTVLAVSVCVAGICYLDGNIKFTGGVPDPYTIYLGDRKGGNHQAWVLRVDRISKVTYAKLLKARKAAFKDGSWGAQGTSMSDLNDHPVSRVTVIKST</sequence>
<dbReference type="Proteomes" id="UP000676967">
    <property type="component" value="Chromosome"/>
</dbReference>
<accession>A0ABN6CM05</accession>
<name>A0ABN6CM05_9ACTN</name>
<dbReference type="EMBL" id="AP023356">
    <property type="protein sequence ID" value="BCJ46103.1"/>
    <property type="molecule type" value="Genomic_DNA"/>
</dbReference>
<protein>
    <submittedName>
        <fullName evidence="1">Uncharacterized protein</fullName>
    </submittedName>
</protein>